<dbReference type="GO" id="GO:0003964">
    <property type="term" value="F:RNA-directed DNA polymerase activity"/>
    <property type="evidence" value="ECO:0007669"/>
    <property type="project" value="UniProtKB-KW"/>
</dbReference>
<keyword evidence="3" id="KW-0064">Aspartyl protease</keyword>
<gene>
    <name evidence="13" type="ORF">O181_064528</name>
</gene>
<proteinExistence type="predicted"/>
<evidence type="ECO:0000259" key="12">
    <source>
        <dbReference type="PROSITE" id="PS50994"/>
    </source>
</evidence>
<dbReference type="Gene3D" id="1.10.340.70">
    <property type="match status" value="1"/>
</dbReference>
<keyword evidence="9" id="KW-0239">DNA-directed DNA polymerase</keyword>
<evidence type="ECO:0000256" key="5">
    <source>
        <dbReference type="ARBA" id="ARBA00022842"/>
    </source>
</evidence>
<keyword evidence="4" id="KW-0378">Hydrolase</keyword>
<dbReference type="Pfam" id="PF17921">
    <property type="entry name" value="Integrase_H2C2"/>
    <property type="match status" value="1"/>
</dbReference>
<dbReference type="PROSITE" id="PS50994">
    <property type="entry name" value="INTEGRASE"/>
    <property type="match status" value="1"/>
</dbReference>
<keyword evidence="9" id="KW-0808">Transferase</keyword>
<dbReference type="Pfam" id="PF24626">
    <property type="entry name" value="SH3_Tf2-1"/>
    <property type="match status" value="1"/>
</dbReference>
<dbReference type="EMBL" id="AVOT02031303">
    <property type="protein sequence ID" value="MBW0524813.1"/>
    <property type="molecule type" value="Genomic_DNA"/>
</dbReference>
<keyword evidence="2" id="KW-0479">Metal-binding</keyword>
<dbReference type="InterPro" id="IPR036397">
    <property type="entry name" value="RNaseH_sf"/>
</dbReference>
<dbReference type="PANTHER" id="PTHR37984:SF5">
    <property type="entry name" value="PROTEIN NYNRIN-LIKE"/>
    <property type="match status" value="1"/>
</dbReference>
<reference evidence="13" key="1">
    <citation type="submission" date="2021-03" db="EMBL/GenBank/DDBJ databases">
        <title>Draft genome sequence of rust myrtle Austropuccinia psidii MF-1, a brazilian biotype.</title>
        <authorList>
            <person name="Quecine M.C."/>
            <person name="Pachon D.M.R."/>
            <person name="Bonatelli M.L."/>
            <person name="Correr F.H."/>
            <person name="Franceschini L.M."/>
            <person name="Leite T.F."/>
            <person name="Margarido G.R.A."/>
            <person name="Almeida C.A."/>
            <person name="Ferrarezi J.A."/>
            <person name="Labate C.A."/>
        </authorList>
    </citation>
    <scope>NUCLEOTIDE SEQUENCE</scope>
    <source>
        <strain evidence="13">MF-1</strain>
    </source>
</reference>
<keyword evidence="8" id="KW-0695">RNA-directed DNA polymerase</keyword>
<dbReference type="GO" id="GO:0005634">
    <property type="term" value="C:nucleus"/>
    <property type="evidence" value="ECO:0007669"/>
    <property type="project" value="UniProtKB-ARBA"/>
</dbReference>
<evidence type="ECO:0000256" key="7">
    <source>
        <dbReference type="ARBA" id="ARBA00022908"/>
    </source>
</evidence>
<protein>
    <recommendedName>
        <fullName evidence="12">Integrase catalytic domain-containing protein</fullName>
    </recommendedName>
</protein>
<evidence type="ECO:0000256" key="8">
    <source>
        <dbReference type="ARBA" id="ARBA00022918"/>
    </source>
</evidence>
<comment type="caution">
    <text evidence="13">The sequence shown here is derived from an EMBL/GenBank/DDBJ whole genome shotgun (WGS) entry which is preliminary data.</text>
</comment>
<dbReference type="GO" id="GO:0003887">
    <property type="term" value="F:DNA-directed DNA polymerase activity"/>
    <property type="evidence" value="ECO:0007669"/>
    <property type="project" value="UniProtKB-KW"/>
</dbReference>
<dbReference type="GO" id="GO:0003723">
    <property type="term" value="F:RNA binding"/>
    <property type="evidence" value="ECO:0007669"/>
    <property type="project" value="UniProtKB-KW"/>
</dbReference>
<dbReference type="GO" id="GO:0046872">
    <property type="term" value="F:metal ion binding"/>
    <property type="evidence" value="ECO:0007669"/>
    <property type="project" value="UniProtKB-KW"/>
</dbReference>
<name>A0A9Q3I1Q1_9BASI</name>
<keyword evidence="10" id="KW-0238">DNA-binding</keyword>
<accession>A0A9Q3I1Q1</accession>
<evidence type="ECO:0000256" key="10">
    <source>
        <dbReference type="ARBA" id="ARBA00023125"/>
    </source>
</evidence>
<keyword evidence="6" id="KW-0694">RNA-binding</keyword>
<keyword evidence="5" id="KW-0460">Magnesium</keyword>
<dbReference type="SUPFAM" id="SSF53098">
    <property type="entry name" value="Ribonuclease H-like"/>
    <property type="match status" value="1"/>
</dbReference>
<dbReference type="Gene3D" id="3.30.420.10">
    <property type="entry name" value="Ribonuclease H-like superfamily/Ribonuclease H"/>
    <property type="match status" value="1"/>
</dbReference>
<dbReference type="OrthoDB" id="2595244at2759"/>
<dbReference type="GO" id="GO:0006310">
    <property type="term" value="P:DNA recombination"/>
    <property type="evidence" value="ECO:0007669"/>
    <property type="project" value="UniProtKB-KW"/>
</dbReference>
<dbReference type="InterPro" id="IPR001584">
    <property type="entry name" value="Integrase_cat-core"/>
</dbReference>
<evidence type="ECO:0000256" key="3">
    <source>
        <dbReference type="ARBA" id="ARBA00022750"/>
    </source>
</evidence>
<dbReference type="GO" id="GO:0015074">
    <property type="term" value="P:DNA integration"/>
    <property type="evidence" value="ECO:0007669"/>
    <property type="project" value="UniProtKB-KW"/>
</dbReference>
<evidence type="ECO:0000256" key="1">
    <source>
        <dbReference type="ARBA" id="ARBA00022670"/>
    </source>
</evidence>
<organism evidence="13 14">
    <name type="scientific">Austropuccinia psidii MF-1</name>
    <dbReference type="NCBI Taxonomy" id="1389203"/>
    <lineage>
        <taxon>Eukaryota</taxon>
        <taxon>Fungi</taxon>
        <taxon>Dikarya</taxon>
        <taxon>Basidiomycota</taxon>
        <taxon>Pucciniomycotina</taxon>
        <taxon>Pucciniomycetes</taxon>
        <taxon>Pucciniales</taxon>
        <taxon>Sphaerophragmiaceae</taxon>
        <taxon>Austropuccinia</taxon>
    </lineage>
</organism>
<evidence type="ECO:0000256" key="11">
    <source>
        <dbReference type="ARBA" id="ARBA00023172"/>
    </source>
</evidence>
<keyword evidence="14" id="KW-1185">Reference proteome</keyword>
<dbReference type="InterPro" id="IPR041588">
    <property type="entry name" value="Integrase_H2C2"/>
</dbReference>
<dbReference type="Proteomes" id="UP000765509">
    <property type="component" value="Unassembled WGS sequence"/>
</dbReference>
<evidence type="ECO:0000313" key="13">
    <source>
        <dbReference type="EMBL" id="MBW0524813.1"/>
    </source>
</evidence>
<evidence type="ECO:0000256" key="9">
    <source>
        <dbReference type="ARBA" id="ARBA00022932"/>
    </source>
</evidence>
<evidence type="ECO:0000313" key="14">
    <source>
        <dbReference type="Proteomes" id="UP000765509"/>
    </source>
</evidence>
<dbReference type="PANTHER" id="PTHR37984">
    <property type="entry name" value="PROTEIN CBG26694"/>
    <property type="match status" value="1"/>
</dbReference>
<keyword evidence="9" id="KW-0548">Nucleotidyltransferase</keyword>
<keyword evidence="1" id="KW-0645">Protease</keyword>
<evidence type="ECO:0000256" key="6">
    <source>
        <dbReference type="ARBA" id="ARBA00022884"/>
    </source>
</evidence>
<keyword evidence="7" id="KW-0229">DNA integration</keyword>
<dbReference type="GO" id="GO:0006508">
    <property type="term" value="P:proteolysis"/>
    <property type="evidence" value="ECO:0007669"/>
    <property type="project" value="UniProtKB-KW"/>
</dbReference>
<evidence type="ECO:0000256" key="2">
    <source>
        <dbReference type="ARBA" id="ARBA00022723"/>
    </source>
</evidence>
<dbReference type="InterPro" id="IPR012337">
    <property type="entry name" value="RNaseH-like_sf"/>
</dbReference>
<feature type="domain" description="Integrase catalytic" evidence="12">
    <location>
        <begin position="214"/>
        <end position="320"/>
    </location>
</feature>
<dbReference type="GO" id="GO:0003677">
    <property type="term" value="F:DNA binding"/>
    <property type="evidence" value="ECO:0007669"/>
    <property type="project" value="UniProtKB-KW"/>
</dbReference>
<dbReference type="AlphaFoldDB" id="A0A9Q3I1Q1"/>
<dbReference type="InterPro" id="IPR050951">
    <property type="entry name" value="Retrovirus_Pol_polyprotein"/>
</dbReference>
<dbReference type="GO" id="GO:0004190">
    <property type="term" value="F:aspartic-type endopeptidase activity"/>
    <property type="evidence" value="ECO:0007669"/>
    <property type="project" value="UniProtKB-KW"/>
</dbReference>
<sequence>MITSNRIILRWKIAIQEYRCNMTIVHKDGNIHENADGLSRWPLPNDIDNPAYVPEEASPQIPIEGISVTDFKTTFFEEVRSSYSQNINCSLLCKLLNKDCKDNSLTHALDEVWRKSYDEGRFHLLDGVIYHSTRHTCVMTVVDRSLINLVLKGGHESPFSGHLSEYKTRENVKTCIWSPMWQKDVAGYCKTCDRCQKANKSTGKRLGNIIKIQEPNRPWEIVHIDWVTGLPPGGDRRYNACLVILDRFSKTPIFSPCHKDDTAIDTDLLIWNRVVSWTGIFTNIISDRDLKFTSTLWTNLQQLFGKKLSFSTAYHPQSVGLELAYKTSIHACTNQTPAILEKGWNPKLPQDSLRKDLVEIHPTAVSFKGMLDRARKHAVRCMEDSFSYYKDKWDKSHATPDFKVGDLVLVSTTNFNNIKGCKKLKDAFAGPFVIKFLHGENAVEVELSEEVSNKHPTFPVSLIKPYKSGYAETFPLRNKAPQLIPPIETSSTKNITKVLKERV</sequence>
<dbReference type="InterPro" id="IPR056924">
    <property type="entry name" value="SH3_Tf2-1"/>
</dbReference>
<evidence type="ECO:0000256" key="4">
    <source>
        <dbReference type="ARBA" id="ARBA00022801"/>
    </source>
</evidence>
<keyword evidence="11" id="KW-0233">DNA recombination</keyword>